<protein>
    <recommendedName>
        <fullName evidence="1">Isochorismatase-like domain-containing protein</fullName>
    </recommendedName>
</protein>
<dbReference type="Pfam" id="PF00857">
    <property type="entry name" value="Isochorismatase"/>
    <property type="match status" value="1"/>
</dbReference>
<dbReference type="CDD" id="cd00431">
    <property type="entry name" value="cysteine_hydrolases"/>
    <property type="match status" value="1"/>
</dbReference>
<organism evidence="2 3">
    <name type="scientific">Ileibacterium valens</name>
    <dbReference type="NCBI Taxonomy" id="1862668"/>
    <lineage>
        <taxon>Bacteria</taxon>
        <taxon>Bacillati</taxon>
        <taxon>Bacillota</taxon>
        <taxon>Erysipelotrichia</taxon>
        <taxon>Erysipelotrichales</taxon>
        <taxon>Erysipelotrichaceae</taxon>
        <taxon>Ileibacterium</taxon>
    </lineage>
</organism>
<name>A0A1U7NG86_9FIRM</name>
<evidence type="ECO:0000259" key="1">
    <source>
        <dbReference type="Pfam" id="PF00857"/>
    </source>
</evidence>
<dbReference type="RefSeq" id="WP_075819292.1">
    <property type="nucleotide sequence ID" value="NZ_CAPNHH010000014.1"/>
</dbReference>
<gene>
    <name evidence="2" type="ORF">BO222_06005</name>
</gene>
<dbReference type="PANTHER" id="PTHR47297">
    <property type="match status" value="1"/>
</dbReference>
<dbReference type="InterPro" id="IPR036380">
    <property type="entry name" value="Isochorismatase-like_sf"/>
</dbReference>
<dbReference type="AlphaFoldDB" id="A0A1U7NG86"/>
<feature type="domain" description="Isochorismatase-like" evidence="1">
    <location>
        <begin position="21"/>
        <end position="189"/>
    </location>
</feature>
<sequence length="208" mass="23495">MARLTCDEYFVMDYSELINPAIIVVDMVNGFIKEGKLSDPYIARTVQPIINLIANTNHVRQDLLFVTDCHQEGCLEFETFPVHCLEGTSESQVIDELKDYVTDTNVFKKNSINTFTAPGFSDWLNAIKAPADLVVTGCCTDLCILQLVLSLQSWINQNEKRNMRVIVPVNCVDTYDAEFSSHKAKKMNKFALKNMEANGIKVISEFVK</sequence>
<comment type="caution">
    <text evidence="2">The sequence shown here is derived from an EMBL/GenBank/DDBJ whole genome shotgun (WGS) entry which is preliminary data.</text>
</comment>
<dbReference type="GO" id="GO:0019365">
    <property type="term" value="P:pyridine nucleotide salvage"/>
    <property type="evidence" value="ECO:0007669"/>
    <property type="project" value="InterPro"/>
</dbReference>
<dbReference type="Proteomes" id="UP000186341">
    <property type="component" value="Unassembled WGS sequence"/>
</dbReference>
<dbReference type="PANTHER" id="PTHR47297:SF2">
    <property type="entry name" value="OS02G0606800 PROTEIN"/>
    <property type="match status" value="1"/>
</dbReference>
<proteinExistence type="predicted"/>
<dbReference type="SUPFAM" id="SSF52499">
    <property type="entry name" value="Isochorismatase-like hydrolases"/>
    <property type="match status" value="1"/>
</dbReference>
<evidence type="ECO:0000313" key="2">
    <source>
        <dbReference type="EMBL" id="OLU39907.1"/>
    </source>
</evidence>
<dbReference type="Gene3D" id="3.40.50.850">
    <property type="entry name" value="Isochorismatase-like"/>
    <property type="match status" value="1"/>
</dbReference>
<accession>A0A1U7NG86</accession>
<keyword evidence="3" id="KW-1185">Reference proteome</keyword>
<dbReference type="InterPro" id="IPR000868">
    <property type="entry name" value="Isochorismatase-like_dom"/>
</dbReference>
<dbReference type="GO" id="GO:0008936">
    <property type="term" value="F:nicotinamidase activity"/>
    <property type="evidence" value="ECO:0007669"/>
    <property type="project" value="InterPro"/>
</dbReference>
<dbReference type="EMBL" id="MPJW01000122">
    <property type="protein sequence ID" value="OLU39907.1"/>
    <property type="molecule type" value="Genomic_DNA"/>
</dbReference>
<dbReference type="InterPro" id="IPR044717">
    <property type="entry name" value="NIC1"/>
</dbReference>
<reference evidence="2 3" key="1">
    <citation type="submission" date="2016-11" db="EMBL/GenBank/DDBJ databases">
        <title>Description of two novel members of the family Erysipelotrichaceae: Ileibacterium lipovorans gen. nov., sp. nov. and Dubosiella newyorkensis, gen. nov., sp. nov.</title>
        <authorList>
            <person name="Cox L.M."/>
            <person name="Sohn J."/>
            <person name="Tyrrell K.L."/>
            <person name="Citron D.M."/>
            <person name="Lawson P.A."/>
            <person name="Patel N.B."/>
            <person name="Iizumi T."/>
            <person name="Perez-Perez G.I."/>
            <person name="Goldstein E.J."/>
            <person name="Blaser M.J."/>
        </authorList>
    </citation>
    <scope>NUCLEOTIDE SEQUENCE [LARGE SCALE GENOMIC DNA]</scope>
    <source>
        <strain evidence="2 3">NYU-BL-A3</strain>
    </source>
</reference>
<evidence type="ECO:0000313" key="3">
    <source>
        <dbReference type="Proteomes" id="UP000186341"/>
    </source>
</evidence>